<keyword evidence="1" id="KW-1133">Transmembrane helix</keyword>
<dbReference type="AlphaFoldDB" id="A0A2M4DGQ9"/>
<feature type="transmembrane region" description="Helical" evidence="1">
    <location>
        <begin position="12"/>
        <end position="34"/>
    </location>
</feature>
<evidence type="ECO:0000256" key="1">
    <source>
        <dbReference type="SAM" id="Phobius"/>
    </source>
</evidence>
<name>A0A2M4DGQ9_ANODA</name>
<reference evidence="2" key="1">
    <citation type="submission" date="2018-01" db="EMBL/GenBank/DDBJ databases">
        <title>An insight into the sialome of Amazonian anophelines.</title>
        <authorList>
            <person name="Ribeiro J.M."/>
            <person name="Scarpassa V."/>
            <person name="Calvo E."/>
        </authorList>
    </citation>
    <scope>NUCLEOTIDE SEQUENCE</scope>
</reference>
<accession>A0A2M4DGQ9</accession>
<keyword evidence="1" id="KW-0812">Transmembrane</keyword>
<dbReference type="EMBL" id="GGFL01012569">
    <property type="protein sequence ID" value="MBW76747.1"/>
    <property type="molecule type" value="Transcribed_RNA"/>
</dbReference>
<keyword evidence="1" id="KW-0472">Membrane</keyword>
<protein>
    <submittedName>
        <fullName evidence="2">Putative secreted protein</fullName>
    </submittedName>
</protein>
<proteinExistence type="predicted"/>
<organism evidence="2">
    <name type="scientific">Anopheles darlingi</name>
    <name type="common">Mosquito</name>
    <dbReference type="NCBI Taxonomy" id="43151"/>
    <lineage>
        <taxon>Eukaryota</taxon>
        <taxon>Metazoa</taxon>
        <taxon>Ecdysozoa</taxon>
        <taxon>Arthropoda</taxon>
        <taxon>Hexapoda</taxon>
        <taxon>Insecta</taxon>
        <taxon>Pterygota</taxon>
        <taxon>Neoptera</taxon>
        <taxon>Endopterygota</taxon>
        <taxon>Diptera</taxon>
        <taxon>Nematocera</taxon>
        <taxon>Culicoidea</taxon>
        <taxon>Culicidae</taxon>
        <taxon>Anophelinae</taxon>
        <taxon>Anopheles</taxon>
    </lineage>
</organism>
<sequence>MASPVWQVSVKLQLLCVQVAAAYLASLVVFRPFFFEKSSIDLCRALGTHVIRRLLTSWVSSSLLRVRH</sequence>
<evidence type="ECO:0000313" key="2">
    <source>
        <dbReference type="EMBL" id="MBW76747.1"/>
    </source>
</evidence>